<gene>
    <name evidence="1" type="ORF">SAMN05660971_00665</name>
</gene>
<dbReference type="EMBL" id="FRCA01000001">
    <property type="protein sequence ID" value="SHL46941.1"/>
    <property type="molecule type" value="Genomic_DNA"/>
</dbReference>
<protein>
    <submittedName>
        <fullName evidence="1">Uncharacterized protein</fullName>
    </submittedName>
</protein>
<accession>A0A1M7AW80</accession>
<evidence type="ECO:0000313" key="2">
    <source>
        <dbReference type="Proteomes" id="UP000184123"/>
    </source>
</evidence>
<name>A0A1M7AW80_9GAMM</name>
<organism evidence="1 2">
    <name type="scientific">Halomonas cupida</name>
    <dbReference type="NCBI Taxonomy" id="44933"/>
    <lineage>
        <taxon>Bacteria</taxon>
        <taxon>Pseudomonadati</taxon>
        <taxon>Pseudomonadota</taxon>
        <taxon>Gammaproteobacteria</taxon>
        <taxon>Oceanospirillales</taxon>
        <taxon>Halomonadaceae</taxon>
        <taxon>Halomonas</taxon>
    </lineage>
</organism>
<sequence length="68" mass="7165">MGPVEAIAARKGGVLATSIKQPLPAINMAIKQLILIDVIVVRTTLAQMRGSAGVMRARVGRGTSLCRH</sequence>
<evidence type="ECO:0000313" key="1">
    <source>
        <dbReference type="EMBL" id="SHL46941.1"/>
    </source>
</evidence>
<dbReference type="AlphaFoldDB" id="A0A1M7AW80"/>
<dbReference type="STRING" id="44933.SAMN05660971_00665"/>
<proteinExistence type="predicted"/>
<dbReference type="Proteomes" id="UP000184123">
    <property type="component" value="Unassembled WGS sequence"/>
</dbReference>
<reference evidence="1 2" key="1">
    <citation type="submission" date="2016-11" db="EMBL/GenBank/DDBJ databases">
        <authorList>
            <person name="Jaros S."/>
            <person name="Januszkiewicz K."/>
            <person name="Wedrychowicz H."/>
        </authorList>
    </citation>
    <scope>NUCLEOTIDE SEQUENCE [LARGE SCALE GENOMIC DNA]</scope>
    <source>
        <strain evidence="1 2">DSM 4740</strain>
    </source>
</reference>